<reference evidence="2" key="1">
    <citation type="submission" date="2020-01" db="EMBL/GenBank/DDBJ databases">
        <authorList>
            <consortium name="DOE Joint Genome Institute"/>
            <person name="Haridas S."/>
            <person name="Albert R."/>
            <person name="Binder M."/>
            <person name="Bloem J."/>
            <person name="Labutti K."/>
            <person name="Salamov A."/>
            <person name="Andreopoulos B."/>
            <person name="Baker S.E."/>
            <person name="Barry K."/>
            <person name="Bills G."/>
            <person name="Bluhm B.H."/>
            <person name="Cannon C."/>
            <person name="Castanera R."/>
            <person name="Culley D.E."/>
            <person name="Daum C."/>
            <person name="Ezra D."/>
            <person name="Gonzalez J.B."/>
            <person name="Henrissat B."/>
            <person name="Kuo A."/>
            <person name="Liang C."/>
            <person name="Lipzen A."/>
            <person name="Lutzoni F."/>
            <person name="Magnuson J."/>
            <person name="Mondo S."/>
            <person name="Nolan M."/>
            <person name="Ohm R."/>
            <person name="Pangilinan J."/>
            <person name="Park H.-J."/>
            <person name="Ramirez L."/>
            <person name="Alfaro M."/>
            <person name="Sun H."/>
            <person name="Tritt A."/>
            <person name="Yoshinaga Y."/>
            <person name="Zwiers L.-H."/>
            <person name="Turgeon B.G."/>
            <person name="Goodwin S.B."/>
            <person name="Spatafora J.W."/>
            <person name="Crous P.W."/>
            <person name="Grigoriev I.V."/>
        </authorList>
    </citation>
    <scope>NUCLEOTIDE SEQUENCE</scope>
    <source>
        <strain evidence="2">P77</strain>
    </source>
</reference>
<proteinExistence type="predicted"/>
<name>A0A6A5KLV7_9PLEO</name>
<dbReference type="OrthoDB" id="3924764at2759"/>
<dbReference type="EMBL" id="ML975269">
    <property type="protein sequence ID" value="KAF1836789.1"/>
    <property type="molecule type" value="Genomic_DNA"/>
</dbReference>
<feature type="signal peptide" evidence="1">
    <location>
        <begin position="1"/>
        <end position="17"/>
    </location>
</feature>
<feature type="chain" id="PRO_5025413424" evidence="1">
    <location>
        <begin position="18"/>
        <end position="172"/>
    </location>
</feature>
<sequence>MKTPFILLSIYITTAQAIPARKDYGQTKSFTATNSCGITYGGTWIECASNLRHIPTFTVQSCWTSAAAVKDTAPRPDITTAPTVFPRLDVRNATTRGPHWMCIDAFDECGGEIRKYGACFDTCVTSYHPTPPPCTVTERPVPSLGAAKVQAPQREMIDECVEKPFLCPPPGC</sequence>
<protein>
    <submittedName>
        <fullName evidence="2">Uncharacterized protein</fullName>
    </submittedName>
</protein>
<accession>A0A6A5KLV7</accession>
<keyword evidence="1" id="KW-0732">Signal</keyword>
<dbReference type="AlphaFoldDB" id="A0A6A5KLV7"/>
<organism evidence="2 3">
    <name type="scientific">Decorospora gaudefroyi</name>
    <dbReference type="NCBI Taxonomy" id="184978"/>
    <lineage>
        <taxon>Eukaryota</taxon>
        <taxon>Fungi</taxon>
        <taxon>Dikarya</taxon>
        <taxon>Ascomycota</taxon>
        <taxon>Pezizomycotina</taxon>
        <taxon>Dothideomycetes</taxon>
        <taxon>Pleosporomycetidae</taxon>
        <taxon>Pleosporales</taxon>
        <taxon>Pleosporineae</taxon>
        <taxon>Pleosporaceae</taxon>
        <taxon>Decorospora</taxon>
    </lineage>
</organism>
<dbReference type="Proteomes" id="UP000800040">
    <property type="component" value="Unassembled WGS sequence"/>
</dbReference>
<keyword evidence="3" id="KW-1185">Reference proteome</keyword>
<gene>
    <name evidence="2" type="ORF">BDW02DRAFT_492952</name>
</gene>
<evidence type="ECO:0000313" key="3">
    <source>
        <dbReference type="Proteomes" id="UP000800040"/>
    </source>
</evidence>
<evidence type="ECO:0000256" key="1">
    <source>
        <dbReference type="SAM" id="SignalP"/>
    </source>
</evidence>
<evidence type="ECO:0000313" key="2">
    <source>
        <dbReference type="EMBL" id="KAF1836789.1"/>
    </source>
</evidence>